<dbReference type="OrthoDB" id="73196at2759"/>
<name>A0A0P1A7C0_PLAHL</name>
<reference evidence="3" key="1">
    <citation type="submission" date="2014-09" db="EMBL/GenBank/DDBJ databases">
        <authorList>
            <person name="Sharma Rahul"/>
            <person name="Thines Marco"/>
        </authorList>
    </citation>
    <scope>NUCLEOTIDE SEQUENCE [LARGE SCALE GENOMIC DNA]</scope>
</reference>
<evidence type="ECO:0000313" key="3">
    <source>
        <dbReference type="Proteomes" id="UP000054928"/>
    </source>
</evidence>
<evidence type="ECO:0000259" key="1">
    <source>
        <dbReference type="PROSITE" id="PS51186"/>
    </source>
</evidence>
<dbReference type="EMBL" id="CCYD01000193">
    <property type="protein sequence ID" value="CEG36345.1"/>
    <property type="molecule type" value="Genomic_DNA"/>
</dbReference>
<organism evidence="2 3">
    <name type="scientific">Plasmopara halstedii</name>
    <name type="common">Downy mildew of sunflower</name>
    <dbReference type="NCBI Taxonomy" id="4781"/>
    <lineage>
        <taxon>Eukaryota</taxon>
        <taxon>Sar</taxon>
        <taxon>Stramenopiles</taxon>
        <taxon>Oomycota</taxon>
        <taxon>Peronosporomycetes</taxon>
        <taxon>Peronosporales</taxon>
        <taxon>Peronosporaceae</taxon>
        <taxon>Plasmopara</taxon>
    </lineage>
</organism>
<dbReference type="OMA" id="DGPMGIA"/>
<dbReference type="Pfam" id="PF00583">
    <property type="entry name" value="Acetyltransf_1"/>
    <property type="match status" value="1"/>
</dbReference>
<dbReference type="InterPro" id="IPR016181">
    <property type="entry name" value="Acyl_CoA_acyltransferase"/>
</dbReference>
<dbReference type="Proteomes" id="UP000054928">
    <property type="component" value="Unassembled WGS sequence"/>
</dbReference>
<keyword evidence="3" id="KW-1185">Reference proteome</keyword>
<dbReference type="CDD" id="cd04301">
    <property type="entry name" value="NAT_SF"/>
    <property type="match status" value="1"/>
</dbReference>
<dbReference type="Gene3D" id="3.40.630.30">
    <property type="match status" value="1"/>
</dbReference>
<evidence type="ECO:0000313" key="2">
    <source>
        <dbReference type="EMBL" id="CEG36345.1"/>
    </source>
</evidence>
<protein>
    <submittedName>
        <fullName evidence="2">GNAT domain</fullName>
    </submittedName>
</protein>
<feature type="domain" description="N-acetyltransferase" evidence="1">
    <location>
        <begin position="61"/>
        <end position="209"/>
    </location>
</feature>
<proteinExistence type="predicted"/>
<accession>A0A0P1A7C0</accession>
<sequence length="214" mass="24192">MAICCNVCRHLHEQGAKCPICGHTGKSRLYKCFKINFIAYQFTVQRFDGRGQDKTVEGTVQALERANMALWAFVKILREKIFSNLSKVQLNDPMSRHLVSFVGDGPMGIACWRPVCEESGNQVAVIEHVGIVKARRRQGYAKRLLRIVVEDIEVFYAQAPTHPQALVAYVPQNDSGAAVNLFQSLGFQPLSHVERMDECKLLEMRVGWGCRRLL</sequence>
<dbReference type="RefSeq" id="XP_024572714.1">
    <property type="nucleotide sequence ID" value="XM_024719779.1"/>
</dbReference>
<dbReference type="InterPro" id="IPR000182">
    <property type="entry name" value="GNAT_dom"/>
</dbReference>
<dbReference type="GO" id="GO:0016747">
    <property type="term" value="F:acyltransferase activity, transferring groups other than amino-acyl groups"/>
    <property type="evidence" value="ECO:0007669"/>
    <property type="project" value="InterPro"/>
</dbReference>
<dbReference type="AlphaFoldDB" id="A0A0P1A7C0"/>
<dbReference type="GeneID" id="36397490"/>
<dbReference type="SUPFAM" id="SSF55729">
    <property type="entry name" value="Acyl-CoA N-acyltransferases (Nat)"/>
    <property type="match status" value="1"/>
</dbReference>
<dbReference type="PROSITE" id="PS51186">
    <property type="entry name" value="GNAT"/>
    <property type="match status" value="1"/>
</dbReference>